<dbReference type="Pfam" id="PF13508">
    <property type="entry name" value="Acetyltransf_7"/>
    <property type="match status" value="1"/>
</dbReference>
<dbReference type="PROSITE" id="PS51186">
    <property type="entry name" value="GNAT"/>
    <property type="match status" value="1"/>
</dbReference>
<dbReference type="HOGENOM" id="CLU_060131_3_1_1"/>
<evidence type="ECO:0000313" key="2">
    <source>
        <dbReference type="EMBL" id="KIW61143.1"/>
    </source>
</evidence>
<dbReference type="SUPFAM" id="SSF55729">
    <property type="entry name" value="Acyl-CoA N-acyltransferases (Nat)"/>
    <property type="match status" value="1"/>
</dbReference>
<dbReference type="InterPro" id="IPR000182">
    <property type="entry name" value="GNAT_dom"/>
</dbReference>
<proteinExistence type="predicted"/>
<accession>A0A0D2EZM9</accession>
<dbReference type="AlphaFoldDB" id="A0A0D2EZM9"/>
<dbReference type="GeneID" id="25323209"/>
<dbReference type="Gene3D" id="3.40.630.30">
    <property type="match status" value="1"/>
</dbReference>
<gene>
    <name evidence="2" type="ORF">PV05_01301</name>
</gene>
<reference evidence="2 3" key="1">
    <citation type="submission" date="2015-01" db="EMBL/GenBank/DDBJ databases">
        <title>The Genome Sequence of Exophiala xenobiotica CBS118157.</title>
        <authorList>
            <consortium name="The Broad Institute Genomics Platform"/>
            <person name="Cuomo C."/>
            <person name="de Hoog S."/>
            <person name="Gorbushina A."/>
            <person name="Stielow B."/>
            <person name="Teixiera M."/>
            <person name="Abouelleil A."/>
            <person name="Chapman S.B."/>
            <person name="Priest M."/>
            <person name="Young S.K."/>
            <person name="Wortman J."/>
            <person name="Nusbaum C."/>
            <person name="Birren B."/>
        </authorList>
    </citation>
    <scope>NUCLEOTIDE SEQUENCE [LARGE SCALE GENOMIC DNA]</scope>
    <source>
        <strain evidence="2 3">CBS 118157</strain>
    </source>
</reference>
<dbReference type="InterPro" id="IPR016181">
    <property type="entry name" value="Acyl_CoA_acyltransferase"/>
</dbReference>
<dbReference type="OrthoDB" id="2744543at2759"/>
<dbReference type="CDD" id="cd04301">
    <property type="entry name" value="NAT_SF"/>
    <property type="match status" value="1"/>
</dbReference>
<dbReference type="GO" id="GO:0016747">
    <property type="term" value="F:acyltransferase activity, transferring groups other than amino-acyl groups"/>
    <property type="evidence" value="ECO:0007669"/>
    <property type="project" value="InterPro"/>
</dbReference>
<dbReference type="STRING" id="348802.A0A0D2EZM9"/>
<keyword evidence="3" id="KW-1185">Reference proteome</keyword>
<dbReference type="RefSeq" id="XP_013321727.1">
    <property type="nucleotide sequence ID" value="XM_013466273.1"/>
</dbReference>
<dbReference type="PANTHER" id="PTHR42791">
    <property type="entry name" value="GNAT FAMILY ACETYLTRANSFERASE"/>
    <property type="match status" value="1"/>
</dbReference>
<evidence type="ECO:0000259" key="1">
    <source>
        <dbReference type="PROSITE" id="PS51186"/>
    </source>
</evidence>
<dbReference type="InterPro" id="IPR052523">
    <property type="entry name" value="Trichothecene_AcTrans"/>
</dbReference>
<organism evidence="2 3">
    <name type="scientific">Exophiala xenobiotica</name>
    <dbReference type="NCBI Taxonomy" id="348802"/>
    <lineage>
        <taxon>Eukaryota</taxon>
        <taxon>Fungi</taxon>
        <taxon>Dikarya</taxon>
        <taxon>Ascomycota</taxon>
        <taxon>Pezizomycotina</taxon>
        <taxon>Eurotiomycetes</taxon>
        <taxon>Chaetothyriomycetidae</taxon>
        <taxon>Chaetothyriales</taxon>
        <taxon>Herpotrichiellaceae</taxon>
        <taxon>Exophiala</taxon>
    </lineage>
</organism>
<dbReference type="EMBL" id="KN847317">
    <property type="protein sequence ID" value="KIW61143.1"/>
    <property type="molecule type" value="Genomic_DNA"/>
</dbReference>
<name>A0A0D2EZM9_9EURO</name>
<sequence length="301" mass="34374">MSRSPLSDTTPLLPQQTTTSTVGLVGSASFTLRRARFTDLTGAARATSLAFWDEVLFGRLIHPKRHEYPFDSDKYWYRRFMVDWWDWSHVFLVTTEKDKGQREIVTGLAHWSRIAPSKRENRKAGWELDWWDPRRLLKPIAGLVAKIMNFFSPNRAASPQDEDIVEQSYDFLDHVWEGDRAESWYLECLAVHPDFQGKGQGRALVAWGLEQAREEGIACSVIAADGKERFYQTCGFNIGPVGRAGEGEGNPLKDVAGGLVFFRDKEGVVVQQRKPGVWMEGNGVFDWEDWLRRTTKSSEQV</sequence>
<dbReference type="PANTHER" id="PTHR42791:SF16">
    <property type="entry name" value="N-ACETYLTRANSFERASE DOMAIN-CONTAINING PROTEIN"/>
    <property type="match status" value="1"/>
</dbReference>
<protein>
    <recommendedName>
        <fullName evidence="1">N-acetyltransferase domain-containing protein</fullName>
    </recommendedName>
</protein>
<dbReference type="Proteomes" id="UP000054342">
    <property type="component" value="Unassembled WGS sequence"/>
</dbReference>
<feature type="domain" description="N-acetyltransferase" evidence="1">
    <location>
        <begin position="104"/>
        <end position="266"/>
    </location>
</feature>
<evidence type="ECO:0000313" key="3">
    <source>
        <dbReference type="Proteomes" id="UP000054342"/>
    </source>
</evidence>